<accession>A0A455U3H4</accession>
<dbReference type="KEGG" id="hsr:HSBAA_17210"/>
<proteinExistence type="predicted"/>
<dbReference type="InterPro" id="IPR007413">
    <property type="entry name" value="YcjX-like"/>
</dbReference>
<dbReference type="PANTHER" id="PTHR38605">
    <property type="entry name" value="ATPASE-RELATED"/>
    <property type="match status" value="1"/>
</dbReference>
<evidence type="ECO:0000313" key="2">
    <source>
        <dbReference type="EMBL" id="BBI60415.1"/>
    </source>
</evidence>
<dbReference type="AlphaFoldDB" id="A0A455U3H4"/>
<evidence type="ECO:0000256" key="1">
    <source>
        <dbReference type="SAM" id="MobiDB-lite"/>
    </source>
</evidence>
<organism evidence="2 3">
    <name type="scientific">Vreelandella sulfidaeris</name>
    <dbReference type="NCBI Taxonomy" id="115553"/>
    <lineage>
        <taxon>Bacteria</taxon>
        <taxon>Pseudomonadati</taxon>
        <taxon>Pseudomonadota</taxon>
        <taxon>Gammaproteobacteria</taxon>
        <taxon>Oceanospirillales</taxon>
        <taxon>Halomonadaceae</taxon>
        <taxon>Vreelandella</taxon>
    </lineage>
</organism>
<name>A0A455U3H4_9GAMM</name>
<gene>
    <name evidence="2" type="ORF">HSBAA_17210</name>
</gene>
<sequence>MPTCRSKRSLASIRATEAREVTHEGKRSPALRGTTLEGEDVLVYPGDVPARLPTADFWQQQGFDFPGFRPMQSTSEALDHIRMDAAIDWLIGDKLT</sequence>
<dbReference type="Pfam" id="PF04317">
    <property type="entry name" value="DUF463"/>
    <property type="match status" value="1"/>
</dbReference>
<dbReference type="PANTHER" id="PTHR38605:SF1">
    <property type="entry name" value="ATPASE"/>
    <property type="match status" value="1"/>
</dbReference>
<feature type="region of interest" description="Disordered" evidence="1">
    <location>
        <begin position="1"/>
        <end position="32"/>
    </location>
</feature>
<evidence type="ECO:0000313" key="3">
    <source>
        <dbReference type="Proteomes" id="UP000320231"/>
    </source>
</evidence>
<protein>
    <submittedName>
        <fullName evidence="2">Uncharacterized protein</fullName>
    </submittedName>
</protein>
<feature type="compositionally biased region" description="Basic and acidic residues" evidence="1">
    <location>
        <begin position="16"/>
        <end position="27"/>
    </location>
</feature>
<reference evidence="2 3" key="1">
    <citation type="journal article" date="2019" name="Microbiol. Resour. Announc.">
        <title>Complete Genome Sequence of Halomonas sulfidaeris Strain Esulfide1 Isolated from a Metal Sulfide Rock at a Depth of 2,200 Meters, Obtained Using Nanopore Sequencing.</title>
        <authorList>
            <person name="Saito M."/>
            <person name="Nishigata A."/>
            <person name="Galipon J."/>
            <person name="Arakawa K."/>
        </authorList>
    </citation>
    <scope>NUCLEOTIDE SEQUENCE [LARGE SCALE GENOMIC DNA]</scope>
    <source>
        <strain evidence="2 3">ATCC BAA-803</strain>
    </source>
</reference>
<dbReference type="Proteomes" id="UP000320231">
    <property type="component" value="Chromosome"/>
</dbReference>
<dbReference type="EMBL" id="AP019514">
    <property type="protein sequence ID" value="BBI60415.1"/>
    <property type="molecule type" value="Genomic_DNA"/>
</dbReference>